<name>A0A1X0S037_RHIZD</name>
<sequence length="296" mass="34253">MTLLTSAYKRAIRHTPGLFWRSISSSPKTIKDFPWLLSKDKPRITNYPYETTDPVMGMIPISLQRMATNWVATRILQLNTGMNYFPDQFLVGASLATRKALQLLSDQLQHPEESREEIEHIFGPALLHRYIESAPSDANISIQLPQIYDVNVDDIWVTMGNPAAYSDENDKYDIFRWATLQFGVNKGKNEEQESFQEYKQRIRESIIEGIQVSVDVVVDADIVYQATHKETDEILLHDEGRRDLRIRFATPYFQPASKMVRSRDSETGEPVISWSWRIVDIDQLIEKEAMDSHEEK</sequence>
<proteinExistence type="predicted"/>
<reference evidence="1 2" key="1">
    <citation type="journal article" date="2016" name="Proc. Natl. Acad. Sci. U.S.A.">
        <title>Lipid metabolic changes in an early divergent fungus govern the establishment of a mutualistic symbiosis with endobacteria.</title>
        <authorList>
            <person name="Lastovetsky O.A."/>
            <person name="Gaspar M.L."/>
            <person name="Mondo S.J."/>
            <person name="LaButti K.M."/>
            <person name="Sandor L."/>
            <person name="Grigoriev I.V."/>
            <person name="Henry S.A."/>
            <person name="Pawlowska T.E."/>
        </authorList>
    </citation>
    <scope>NUCLEOTIDE SEQUENCE [LARGE SCALE GENOMIC DNA]</scope>
    <source>
        <strain evidence="1 2">ATCC 11559</strain>
    </source>
</reference>
<dbReference type="EMBL" id="KV921350">
    <property type="protein sequence ID" value="ORE17627.1"/>
    <property type="molecule type" value="Genomic_DNA"/>
</dbReference>
<evidence type="ECO:0000313" key="1">
    <source>
        <dbReference type="EMBL" id="ORE17627.1"/>
    </source>
</evidence>
<accession>A0A1X0S037</accession>
<dbReference type="Proteomes" id="UP000242381">
    <property type="component" value="Unassembled WGS sequence"/>
</dbReference>
<gene>
    <name evidence="1" type="ORF">BCV71DRAFT_216321</name>
</gene>
<dbReference type="AlphaFoldDB" id="A0A1X0S037"/>
<protein>
    <submittedName>
        <fullName evidence="1">Uncharacterized protein</fullName>
    </submittedName>
</protein>
<dbReference type="OMA" id="CWNENTA"/>
<evidence type="ECO:0000313" key="2">
    <source>
        <dbReference type="Proteomes" id="UP000242381"/>
    </source>
</evidence>
<organism evidence="1 2">
    <name type="scientific">Rhizopus microsporus</name>
    <dbReference type="NCBI Taxonomy" id="58291"/>
    <lineage>
        <taxon>Eukaryota</taxon>
        <taxon>Fungi</taxon>
        <taxon>Fungi incertae sedis</taxon>
        <taxon>Mucoromycota</taxon>
        <taxon>Mucoromycotina</taxon>
        <taxon>Mucoromycetes</taxon>
        <taxon>Mucorales</taxon>
        <taxon>Mucorineae</taxon>
        <taxon>Rhizopodaceae</taxon>
        <taxon>Rhizopus</taxon>
    </lineage>
</organism>
<dbReference type="VEuPathDB" id="FungiDB:BCV72DRAFT_322840"/>